<evidence type="ECO:0000256" key="5">
    <source>
        <dbReference type="ARBA" id="ARBA00022723"/>
    </source>
</evidence>
<evidence type="ECO:0000256" key="9">
    <source>
        <dbReference type="PIRSR" id="PIRSR602401-1"/>
    </source>
</evidence>
<dbReference type="Pfam" id="PF00067">
    <property type="entry name" value="p450"/>
    <property type="match status" value="1"/>
</dbReference>
<organism evidence="11 12">
    <name type="scientific">Phanerochaete carnosa (strain HHB-10118-sp)</name>
    <name type="common">White-rot fungus</name>
    <name type="synonym">Peniophora carnosa</name>
    <dbReference type="NCBI Taxonomy" id="650164"/>
    <lineage>
        <taxon>Eukaryota</taxon>
        <taxon>Fungi</taxon>
        <taxon>Dikarya</taxon>
        <taxon>Basidiomycota</taxon>
        <taxon>Agaricomycotina</taxon>
        <taxon>Agaricomycetes</taxon>
        <taxon>Polyporales</taxon>
        <taxon>Phanerochaetaceae</taxon>
        <taxon>Phanerochaete</taxon>
    </lineage>
</organism>
<dbReference type="PRINTS" id="PR00463">
    <property type="entry name" value="EP450I"/>
</dbReference>
<keyword evidence="7 9" id="KW-0408">Iron</keyword>
<sequence>MTSPLQFTLLAALAWTLWRLCRNFLVRSPLDNIPGPQRSSFWTGNIKNLFNRHGWDFHDTISQQYGPVSKVYTAFGGQGLYVYDPKALNSIIVKDQYTYEDASWFIKWNHMTIGPALFATLGEHHRKQRKMLNPVFSVAHMRYMTPIFYNVVHCLREAVSTKINDDFGEVNVMEWMCRTALELIGQGGLGYSFDSLVANSTNEFGIALKEFIPTTFALHIWRALAPFYTSYIPLVIRRQIIRWVPHKNAQKMRTISQTMAAHSREIYEQKMVAFARGDDAVVHQIGKGKDIMSILIRANVNASEGDKLLEEEIIAQISALVLAATDTTSNALARTLHLLSEHQDAQDKVRAELVQAAPDGEDVPYGQLVDLPYLDAVCRETLRLYPPVAFLSRETRNDIVMPLSEPVRGLDGTLVSEIAVPKDTPIFISMRGCNRNPAIWGEDALEWKPERWLTPLPKALGEAHVPGIYANLMTFLGGGRACLGFKFSQLEMKVVLAVMLRPFRFLPSDKEIYWNLAGVSYPTVGKDGIRAEMPMKMEAIQF</sequence>
<dbReference type="RefSeq" id="XP_007401816.1">
    <property type="nucleotide sequence ID" value="XM_007401754.1"/>
</dbReference>
<dbReference type="KEGG" id="pco:PHACADRAFT_265422"/>
<evidence type="ECO:0008006" key="13">
    <source>
        <dbReference type="Google" id="ProtNLM"/>
    </source>
</evidence>
<dbReference type="InterPro" id="IPR050121">
    <property type="entry name" value="Cytochrome_P450_monoxygenase"/>
</dbReference>
<protein>
    <recommendedName>
        <fullName evidence="13">Cytochrome P450</fullName>
    </recommendedName>
</protein>
<gene>
    <name evidence="11" type="ORF">PHACADRAFT_265422</name>
</gene>
<dbReference type="EMBL" id="JH930480">
    <property type="protein sequence ID" value="EKM49764.1"/>
    <property type="molecule type" value="Genomic_DNA"/>
</dbReference>
<dbReference type="OrthoDB" id="1470350at2759"/>
<feature type="binding site" description="axial binding residue" evidence="9">
    <location>
        <position position="482"/>
    </location>
    <ligand>
        <name>heme</name>
        <dbReference type="ChEBI" id="CHEBI:30413"/>
    </ligand>
    <ligandPart>
        <name>Fe</name>
        <dbReference type="ChEBI" id="CHEBI:18248"/>
    </ligandPart>
</feature>
<dbReference type="HOGENOM" id="CLU_001570_5_11_1"/>
<reference evidence="11 12" key="1">
    <citation type="journal article" date="2012" name="BMC Genomics">
        <title>Comparative genomics of the white-rot fungi, Phanerochaete carnosa and P. chrysosporium, to elucidate the genetic basis of the distinct wood types they colonize.</title>
        <authorList>
            <person name="Suzuki H."/>
            <person name="MacDonald J."/>
            <person name="Syed K."/>
            <person name="Salamov A."/>
            <person name="Hori C."/>
            <person name="Aerts A."/>
            <person name="Henrissat B."/>
            <person name="Wiebenga A."/>
            <person name="vanKuyk P.A."/>
            <person name="Barry K."/>
            <person name="Lindquist E."/>
            <person name="LaButti K."/>
            <person name="Lapidus A."/>
            <person name="Lucas S."/>
            <person name="Coutinho P."/>
            <person name="Gong Y."/>
            <person name="Samejima M."/>
            <person name="Mahadevan R."/>
            <person name="Abou-Zaid M."/>
            <person name="de Vries R.P."/>
            <person name="Igarashi K."/>
            <person name="Yadav J.S."/>
            <person name="Grigoriev I.V."/>
            <person name="Master E.R."/>
        </authorList>
    </citation>
    <scope>NUCLEOTIDE SEQUENCE [LARGE SCALE GENOMIC DNA]</scope>
    <source>
        <strain evidence="11 12">HHB-10118-sp</strain>
    </source>
</reference>
<dbReference type="GO" id="GO:0004497">
    <property type="term" value="F:monooxygenase activity"/>
    <property type="evidence" value="ECO:0007669"/>
    <property type="project" value="UniProtKB-KW"/>
</dbReference>
<dbReference type="GO" id="GO:0020037">
    <property type="term" value="F:heme binding"/>
    <property type="evidence" value="ECO:0007669"/>
    <property type="project" value="InterPro"/>
</dbReference>
<proteinExistence type="inferred from homology"/>
<dbReference type="InParanoid" id="K5VT61"/>
<comment type="pathway">
    <text evidence="2">Secondary metabolite biosynthesis.</text>
</comment>
<dbReference type="Proteomes" id="UP000008370">
    <property type="component" value="Unassembled WGS sequence"/>
</dbReference>
<dbReference type="InterPro" id="IPR036396">
    <property type="entry name" value="Cyt_P450_sf"/>
</dbReference>
<accession>K5VT61</accession>
<keyword evidence="10" id="KW-0732">Signal</keyword>
<name>K5VT61_PHACS</name>
<comment type="similarity">
    <text evidence="3">Belongs to the cytochrome P450 family.</text>
</comment>
<dbReference type="SUPFAM" id="SSF48264">
    <property type="entry name" value="Cytochrome P450"/>
    <property type="match status" value="1"/>
</dbReference>
<evidence type="ECO:0000313" key="11">
    <source>
        <dbReference type="EMBL" id="EKM49764.1"/>
    </source>
</evidence>
<dbReference type="InterPro" id="IPR001128">
    <property type="entry name" value="Cyt_P450"/>
</dbReference>
<keyword evidence="5 9" id="KW-0479">Metal-binding</keyword>
<keyword evidence="4 9" id="KW-0349">Heme</keyword>
<feature type="signal peptide" evidence="10">
    <location>
        <begin position="1"/>
        <end position="23"/>
    </location>
</feature>
<evidence type="ECO:0000256" key="8">
    <source>
        <dbReference type="ARBA" id="ARBA00023033"/>
    </source>
</evidence>
<dbReference type="Gene3D" id="1.10.630.10">
    <property type="entry name" value="Cytochrome P450"/>
    <property type="match status" value="1"/>
</dbReference>
<dbReference type="InterPro" id="IPR002401">
    <property type="entry name" value="Cyt_P450_E_grp-I"/>
</dbReference>
<keyword evidence="6" id="KW-0560">Oxidoreductase</keyword>
<keyword evidence="12" id="KW-1185">Reference proteome</keyword>
<evidence type="ECO:0000256" key="1">
    <source>
        <dbReference type="ARBA" id="ARBA00001971"/>
    </source>
</evidence>
<feature type="chain" id="PRO_5003885108" description="Cytochrome P450" evidence="10">
    <location>
        <begin position="24"/>
        <end position="542"/>
    </location>
</feature>
<evidence type="ECO:0000256" key="3">
    <source>
        <dbReference type="ARBA" id="ARBA00010617"/>
    </source>
</evidence>
<evidence type="ECO:0000256" key="4">
    <source>
        <dbReference type="ARBA" id="ARBA00022617"/>
    </source>
</evidence>
<comment type="cofactor">
    <cofactor evidence="1 9">
        <name>heme</name>
        <dbReference type="ChEBI" id="CHEBI:30413"/>
    </cofactor>
</comment>
<evidence type="ECO:0000313" key="12">
    <source>
        <dbReference type="Proteomes" id="UP000008370"/>
    </source>
</evidence>
<dbReference type="GO" id="GO:0016705">
    <property type="term" value="F:oxidoreductase activity, acting on paired donors, with incorporation or reduction of molecular oxygen"/>
    <property type="evidence" value="ECO:0007669"/>
    <property type="project" value="InterPro"/>
</dbReference>
<dbReference type="GO" id="GO:0005506">
    <property type="term" value="F:iron ion binding"/>
    <property type="evidence" value="ECO:0007669"/>
    <property type="project" value="InterPro"/>
</dbReference>
<evidence type="ECO:0000256" key="7">
    <source>
        <dbReference type="ARBA" id="ARBA00023004"/>
    </source>
</evidence>
<dbReference type="AlphaFoldDB" id="K5VT61"/>
<evidence type="ECO:0000256" key="2">
    <source>
        <dbReference type="ARBA" id="ARBA00005179"/>
    </source>
</evidence>
<evidence type="ECO:0000256" key="6">
    <source>
        <dbReference type="ARBA" id="ARBA00023002"/>
    </source>
</evidence>
<dbReference type="GeneID" id="18919090"/>
<evidence type="ECO:0000256" key="10">
    <source>
        <dbReference type="SAM" id="SignalP"/>
    </source>
</evidence>
<dbReference type="PANTHER" id="PTHR24305:SF166">
    <property type="entry name" value="CYTOCHROME P450 12A4, MITOCHONDRIAL-RELATED"/>
    <property type="match status" value="1"/>
</dbReference>
<keyword evidence="8" id="KW-0503">Monooxygenase</keyword>
<dbReference type="CDD" id="cd11069">
    <property type="entry name" value="CYP_FUM15-like"/>
    <property type="match status" value="1"/>
</dbReference>
<dbReference type="PANTHER" id="PTHR24305">
    <property type="entry name" value="CYTOCHROME P450"/>
    <property type="match status" value="1"/>
</dbReference>
<dbReference type="PRINTS" id="PR00385">
    <property type="entry name" value="P450"/>
</dbReference>